<protein>
    <submittedName>
        <fullName evidence="1">Uncharacterized protein</fullName>
    </submittedName>
</protein>
<organism evidence="1 2">
    <name type="scientific">Hymenoscyphus fraxineus</name>
    <dbReference type="NCBI Taxonomy" id="746836"/>
    <lineage>
        <taxon>Eukaryota</taxon>
        <taxon>Fungi</taxon>
        <taxon>Dikarya</taxon>
        <taxon>Ascomycota</taxon>
        <taxon>Pezizomycotina</taxon>
        <taxon>Leotiomycetes</taxon>
        <taxon>Helotiales</taxon>
        <taxon>Helotiaceae</taxon>
        <taxon>Hymenoscyphus</taxon>
    </lineage>
</organism>
<evidence type="ECO:0000313" key="2">
    <source>
        <dbReference type="Proteomes" id="UP000696280"/>
    </source>
</evidence>
<name>A0A9N9L4V7_9HELO</name>
<dbReference type="EMBL" id="CAJVRL010000092">
    <property type="protein sequence ID" value="CAG8959519.1"/>
    <property type="molecule type" value="Genomic_DNA"/>
</dbReference>
<keyword evidence="2" id="KW-1185">Reference proteome</keyword>
<gene>
    <name evidence="1" type="ORF">HYFRA_00001419</name>
</gene>
<accession>A0A9N9L4V7</accession>
<dbReference type="OrthoDB" id="10418113at2759"/>
<reference evidence="1" key="1">
    <citation type="submission" date="2021-07" db="EMBL/GenBank/DDBJ databases">
        <authorList>
            <person name="Durling M."/>
        </authorList>
    </citation>
    <scope>NUCLEOTIDE SEQUENCE</scope>
</reference>
<dbReference type="AlphaFoldDB" id="A0A9N9L4V7"/>
<evidence type="ECO:0000313" key="1">
    <source>
        <dbReference type="EMBL" id="CAG8959519.1"/>
    </source>
</evidence>
<proteinExistence type="predicted"/>
<sequence>MAEFHFSRFGNRRLPQDEIRRDARDALDALDGQVAVAHGGVELEAACQSRQRLLEPRENPPFDTASTAAGGFVIPPILLTIWTTRAEMDLHAQRYLNQEFERRIRMLEDPREESVGNEDLKERTQDLEARIQTLEDPREQRNINEDLEERVCNLENLRDGILRRYWRVLVNWIT</sequence>
<comment type="caution">
    <text evidence="1">The sequence shown here is derived from an EMBL/GenBank/DDBJ whole genome shotgun (WGS) entry which is preliminary data.</text>
</comment>
<dbReference type="Proteomes" id="UP000696280">
    <property type="component" value="Unassembled WGS sequence"/>
</dbReference>